<name>A0A2U2C2H9_9BACT</name>
<dbReference type="KEGG" id="ask:EI285_02395"/>
<evidence type="ECO:0000313" key="2">
    <source>
        <dbReference type="EMBL" id="MDX4068632.1"/>
    </source>
</evidence>
<dbReference type="GeneID" id="61750261"/>
<gene>
    <name evidence="3" type="ORF">DF188_00430</name>
    <name evidence="2" type="ORF">Q6A80_02730</name>
</gene>
<dbReference type="EMBL" id="JAUQUR010000001">
    <property type="protein sequence ID" value="MDX4068632.1"/>
    <property type="molecule type" value="Genomic_DNA"/>
</dbReference>
<feature type="transmembrane region" description="Helical" evidence="1">
    <location>
        <begin position="9"/>
        <end position="33"/>
    </location>
</feature>
<protein>
    <submittedName>
        <fullName evidence="3">DUF2798 domain-containing protein</fullName>
    </submittedName>
</protein>
<evidence type="ECO:0000313" key="4">
    <source>
        <dbReference type="Proteomes" id="UP000245014"/>
    </source>
</evidence>
<keyword evidence="1" id="KW-1133">Transmembrane helix</keyword>
<evidence type="ECO:0000313" key="3">
    <source>
        <dbReference type="EMBL" id="PWE23183.1"/>
    </source>
</evidence>
<comment type="caution">
    <text evidence="3">The sequence shown here is derived from an EMBL/GenBank/DDBJ whole genome shotgun (WGS) entry which is preliminary data.</text>
</comment>
<accession>A0A2U2C2H9</accession>
<keyword evidence="1" id="KW-0472">Membrane</keyword>
<dbReference type="RefSeq" id="WP_066159129.1">
    <property type="nucleotide sequence ID" value="NZ_CP034309.1"/>
</dbReference>
<dbReference type="InterPro" id="IPR021529">
    <property type="entry name" value="DUF2798"/>
</dbReference>
<keyword evidence="1" id="KW-0812">Transmembrane</keyword>
<dbReference type="Proteomes" id="UP000245014">
    <property type="component" value="Unassembled WGS sequence"/>
</dbReference>
<dbReference type="AlphaFoldDB" id="A0A2U2C2H9"/>
<sequence>MIDKKYDKYIFALIMGTVMSFIMSFVITFINLGLVDGFFYRWMEAFFKAAICAIPIIVFVAPNVRRVVNIIVKQD</sequence>
<feature type="transmembrane region" description="Helical" evidence="1">
    <location>
        <begin position="45"/>
        <end position="64"/>
    </location>
</feature>
<dbReference type="Proteomes" id="UP001283691">
    <property type="component" value="Unassembled WGS sequence"/>
</dbReference>
<dbReference type="Pfam" id="PF11391">
    <property type="entry name" value="DUF2798"/>
    <property type="match status" value="1"/>
</dbReference>
<reference evidence="2" key="3">
    <citation type="submission" date="2023-07" db="EMBL/GenBank/DDBJ databases">
        <authorList>
            <person name="Zhang M."/>
            <person name="Zhou G."/>
        </authorList>
    </citation>
    <scope>NUCLEOTIDE SEQUENCE</scope>
    <source>
        <strain evidence="2">BJSY19SF1-2</strain>
    </source>
</reference>
<dbReference type="EMBL" id="QEYI01000001">
    <property type="protein sequence ID" value="PWE23183.1"/>
    <property type="molecule type" value="Genomic_DNA"/>
</dbReference>
<reference evidence="3 4" key="1">
    <citation type="submission" date="2018-05" db="EMBL/GenBank/DDBJ databases">
        <title>Antimicrobial susceptibility testing and genomic analysis of Arcobacter skirrowii strains and one Arcobacter butzleri isolated from German poultry farms.</title>
        <authorList>
            <person name="Haenel I."/>
            <person name="Hotzel H."/>
            <person name="Tomaso H."/>
            <person name="Busch A."/>
        </authorList>
    </citation>
    <scope>NUCLEOTIDE SEQUENCE [LARGE SCALE GENOMIC DNA]</scope>
    <source>
        <strain evidence="3">17-1208-2</strain>
        <strain evidence="4">v</strain>
    </source>
</reference>
<evidence type="ECO:0000256" key="1">
    <source>
        <dbReference type="SAM" id="Phobius"/>
    </source>
</evidence>
<organism evidence="3 4">
    <name type="scientific">Aliarcobacter skirrowii</name>
    <dbReference type="NCBI Taxonomy" id="28200"/>
    <lineage>
        <taxon>Bacteria</taxon>
        <taxon>Pseudomonadati</taxon>
        <taxon>Campylobacterota</taxon>
        <taxon>Epsilonproteobacteria</taxon>
        <taxon>Campylobacterales</taxon>
        <taxon>Arcobacteraceae</taxon>
        <taxon>Aliarcobacter</taxon>
    </lineage>
</organism>
<proteinExistence type="predicted"/>
<dbReference type="STRING" id="28200.GCA_001572935_01465"/>
<reference evidence="2" key="2">
    <citation type="journal article" date="2023" name="Front. Microbiol.">
        <title>Genomic diversity and taxonomic marker for Arcobacter species.</title>
        <authorList>
            <person name="Zhou G."/>
            <person name="Gu Y."/>
            <person name="Wang H."/>
            <person name="Chen X."/>
            <person name="Zhang X."/>
            <person name="Shao Z."/>
            <person name="Yan X."/>
            <person name="Zhang J."/>
            <person name="Zhang M."/>
        </authorList>
    </citation>
    <scope>NUCLEOTIDE SEQUENCE</scope>
    <source>
        <strain evidence="2">BJSY19SF1-2</strain>
    </source>
</reference>